<protein>
    <recommendedName>
        <fullName evidence="9">Membrane protein involved in the export of O-antigen and teichoic acid</fullName>
    </recommendedName>
</protein>
<evidence type="ECO:0000256" key="4">
    <source>
        <dbReference type="ARBA" id="ARBA00022989"/>
    </source>
</evidence>
<gene>
    <name evidence="7" type="ORF">K8F61_11235</name>
</gene>
<keyword evidence="3 6" id="KW-0812">Transmembrane</keyword>
<feature type="transmembrane region" description="Helical" evidence="6">
    <location>
        <begin position="275"/>
        <end position="294"/>
    </location>
</feature>
<feature type="transmembrane region" description="Helical" evidence="6">
    <location>
        <begin position="306"/>
        <end position="335"/>
    </location>
</feature>
<feature type="transmembrane region" description="Helical" evidence="6">
    <location>
        <begin position="374"/>
        <end position="397"/>
    </location>
</feature>
<evidence type="ECO:0000313" key="8">
    <source>
        <dbReference type="Proteomes" id="UP001199642"/>
    </source>
</evidence>
<feature type="transmembrane region" description="Helical" evidence="6">
    <location>
        <begin position="186"/>
        <end position="207"/>
    </location>
</feature>
<keyword evidence="2" id="KW-1003">Cell membrane</keyword>
<feature type="transmembrane region" description="Helical" evidence="6">
    <location>
        <begin position="124"/>
        <end position="142"/>
    </location>
</feature>
<dbReference type="PANTHER" id="PTHR30250:SF11">
    <property type="entry name" value="O-ANTIGEN TRANSPORTER-RELATED"/>
    <property type="match status" value="1"/>
</dbReference>
<evidence type="ECO:0000313" key="7">
    <source>
        <dbReference type="EMBL" id="UGS25261.1"/>
    </source>
</evidence>
<keyword evidence="4 6" id="KW-1133">Transmembrane helix</keyword>
<evidence type="ECO:0000256" key="1">
    <source>
        <dbReference type="ARBA" id="ARBA00004651"/>
    </source>
</evidence>
<feature type="transmembrane region" description="Helical" evidence="6">
    <location>
        <begin position="341"/>
        <end position="362"/>
    </location>
</feature>
<evidence type="ECO:0008006" key="9">
    <source>
        <dbReference type="Google" id="ProtNLM"/>
    </source>
</evidence>
<evidence type="ECO:0000256" key="5">
    <source>
        <dbReference type="ARBA" id="ARBA00023136"/>
    </source>
</evidence>
<evidence type="ECO:0000256" key="2">
    <source>
        <dbReference type="ARBA" id="ARBA00022475"/>
    </source>
</evidence>
<dbReference type="PANTHER" id="PTHR30250">
    <property type="entry name" value="PST FAMILY PREDICTED COLANIC ACID TRANSPORTER"/>
    <property type="match status" value="1"/>
</dbReference>
<keyword evidence="5 6" id="KW-0472">Membrane</keyword>
<feature type="transmembrane region" description="Helical" evidence="6">
    <location>
        <begin position="87"/>
        <end position="104"/>
    </location>
</feature>
<dbReference type="InterPro" id="IPR050833">
    <property type="entry name" value="Poly_Biosynth_Transport"/>
</dbReference>
<name>A0ABY3RQU4_9MICO</name>
<dbReference type="Proteomes" id="UP001199642">
    <property type="component" value="Chromosome"/>
</dbReference>
<evidence type="ECO:0000256" key="6">
    <source>
        <dbReference type="SAM" id="Phobius"/>
    </source>
</evidence>
<comment type="subcellular location">
    <subcellularLocation>
        <location evidence="1">Cell membrane</location>
        <topology evidence="1">Multi-pass membrane protein</topology>
    </subcellularLocation>
</comment>
<proteinExistence type="predicted"/>
<accession>A0ABY3RQU4</accession>
<sequence length="435" mass="45846">MNALWSTAARVVTLVVSLICGVLSARLVITEAGVEHYAFLSLLVAIPGLITFSDLGTGAAIVNALAESDDPRSDELLRRKTRSVMRIMAGTAGVLATLNLVLLLTDGWSVLLGGGAEGIENASLAAFCCTAVLCLTICLGIWQRVLLGLGRNPIIILLQGLISPVSLLIVWLLLGTGFDGVRPFLAIGSFAATLLVAVLGFLVAVRLTGPLLPESLRALPFPRRHPGARVMDVGWPMLAQMLTGPLAMTAPRYILAFSASSLAIAQYGVAGQVFFALQSLVSATGVALWPRFAAQRRAGRIRGGPFLFGAVFGALLAIATLMILLVGPWLFGLIADDHVPITAGIILSFGTMVTLQAVLYPLGMFMMDAPGLRFQVLPSLLMAVSTVGLTFALVPLLSVCAPPLANAASVLLFQIIPYGVYIRRHRARLYGAPAA</sequence>
<dbReference type="EMBL" id="CP082781">
    <property type="protein sequence ID" value="UGS25261.1"/>
    <property type="molecule type" value="Genomic_DNA"/>
</dbReference>
<evidence type="ECO:0000256" key="3">
    <source>
        <dbReference type="ARBA" id="ARBA00022692"/>
    </source>
</evidence>
<feature type="transmembrane region" description="Helical" evidence="6">
    <location>
        <begin position="403"/>
        <end position="421"/>
    </location>
</feature>
<feature type="transmembrane region" description="Helical" evidence="6">
    <location>
        <begin position="37"/>
        <end position="66"/>
    </location>
</feature>
<reference evidence="7 8" key="1">
    <citation type="submission" date="2023-01" db="EMBL/GenBank/DDBJ databases">
        <title>Characterization of estradiol degrading bacteria Microbacterium sp. MZT7 and reveal degrading genes through genome analysis.</title>
        <authorList>
            <person name="Hao P."/>
            <person name="Gao Y."/>
        </authorList>
    </citation>
    <scope>NUCLEOTIDE SEQUENCE [LARGE SCALE GENOMIC DNA]</scope>
    <source>
        <strain evidence="7 8">MZT7</strain>
    </source>
</reference>
<organism evidence="7 8">
    <name type="scientific">Microbacterium resistens</name>
    <dbReference type="NCBI Taxonomy" id="156977"/>
    <lineage>
        <taxon>Bacteria</taxon>
        <taxon>Bacillati</taxon>
        <taxon>Actinomycetota</taxon>
        <taxon>Actinomycetes</taxon>
        <taxon>Micrococcales</taxon>
        <taxon>Microbacteriaceae</taxon>
        <taxon>Microbacterium</taxon>
    </lineage>
</organism>
<dbReference type="RefSeq" id="WP_231819175.1">
    <property type="nucleotide sequence ID" value="NZ_CP082781.1"/>
</dbReference>
<keyword evidence="8" id="KW-1185">Reference proteome</keyword>
<feature type="transmembrane region" description="Helical" evidence="6">
    <location>
        <begin position="154"/>
        <end position="174"/>
    </location>
</feature>